<evidence type="ECO:0000256" key="3">
    <source>
        <dbReference type="ARBA" id="ARBA00013176"/>
    </source>
</evidence>
<evidence type="ECO:0000256" key="8">
    <source>
        <dbReference type="ARBA" id="ARBA00033215"/>
    </source>
</evidence>
<gene>
    <name evidence="11" type="ORF">CVLEPA_LOCUS20669</name>
</gene>
<organism evidence="11 12">
    <name type="scientific">Clavelina lepadiformis</name>
    <name type="common">Light-bulb sea squirt</name>
    <name type="synonym">Ascidia lepadiformis</name>
    <dbReference type="NCBI Taxonomy" id="159417"/>
    <lineage>
        <taxon>Eukaryota</taxon>
        <taxon>Metazoa</taxon>
        <taxon>Chordata</taxon>
        <taxon>Tunicata</taxon>
        <taxon>Ascidiacea</taxon>
        <taxon>Aplousobranchia</taxon>
        <taxon>Clavelinidae</taxon>
        <taxon>Clavelina</taxon>
    </lineage>
</organism>
<evidence type="ECO:0000256" key="4">
    <source>
        <dbReference type="ARBA" id="ARBA00014959"/>
    </source>
</evidence>
<comment type="subunit">
    <text evidence="10">Homodimer. Forms a heterodimer with renin and inhibits its activity.</text>
</comment>
<reference evidence="11 12" key="1">
    <citation type="submission" date="2024-02" db="EMBL/GenBank/DDBJ databases">
        <authorList>
            <person name="Daric V."/>
            <person name="Darras S."/>
        </authorList>
    </citation>
    <scope>NUCLEOTIDE SEQUENCE [LARGE SCALE GENOMIC DNA]</scope>
</reference>
<evidence type="ECO:0000256" key="6">
    <source>
        <dbReference type="ARBA" id="ARBA00031608"/>
    </source>
</evidence>
<dbReference type="SUPFAM" id="SSF48208">
    <property type="entry name" value="Six-hairpin glycosidases"/>
    <property type="match status" value="1"/>
</dbReference>
<evidence type="ECO:0000313" key="12">
    <source>
        <dbReference type="Proteomes" id="UP001642483"/>
    </source>
</evidence>
<comment type="pathway">
    <text evidence="1">Amino-sugar metabolism; N-acetylneuraminate degradation.</text>
</comment>
<evidence type="ECO:0000256" key="7">
    <source>
        <dbReference type="ARBA" id="ARBA00031909"/>
    </source>
</evidence>
<dbReference type="EMBL" id="CAWYQH010000108">
    <property type="protein sequence ID" value="CAK8688678.1"/>
    <property type="molecule type" value="Genomic_DNA"/>
</dbReference>
<comment type="similarity">
    <text evidence="2">Belongs to the N-acylglucosamine 2-epimerase family.</text>
</comment>
<protein>
    <recommendedName>
        <fullName evidence="4">N-acylglucosamine 2-epimerase</fullName>
        <ecNumber evidence="3">5.1.3.8</ecNumber>
    </recommendedName>
    <alternativeName>
        <fullName evidence="8">GlcNAc 2-epimerase</fullName>
    </alternativeName>
    <alternativeName>
        <fullName evidence="6">N-acetyl-D-glucosamine 2-epimerase</fullName>
    </alternativeName>
    <alternativeName>
        <fullName evidence="7">Renin-binding protein</fullName>
    </alternativeName>
</protein>
<evidence type="ECO:0000256" key="2">
    <source>
        <dbReference type="ARBA" id="ARBA00008558"/>
    </source>
</evidence>
<comment type="catalytic activity">
    <reaction evidence="9">
        <text>an N-acyl-D-glucosamine = an N-acyl-D-mannosamine</text>
        <dbReference type="Rhea" id="RHEA:19033"/>
        <dbReference type="ChEBI" id="CHEBI:16062"/>
        <dbReference type="ChEBI" id="CHEBI:17274"/>
        <dbReference type="EC" id="5.1.3.8"/>
    </reaction>
    <physiologicalReaction direction="left-to-right" evidence="9">
        <dbReference type="Rhea" id="RHEA:19034"/>
    </physiologicalReaction>
    <physiologicalReaction direction="right-to-left" evidence="9">
        <dbReference type="Rhea" id="RHEA:19035"/>
    </physiologicalReaction>
</comment>
<evidence type="ECO:0000256" key="9">
    <source>
        <dbReference type="ARBA" id="ARBA00034243"/>
    </source>
</evidence>
<dbReference type="PANTHER" id="PTHR15108">
    <property type="entry name" value="N-ACYLGLUCOSAMINE-2-EPIMERASE"/>
    <property type="match status" value="1"/>
</dbReference>
<proteinExistence type="inferred from homology"/>
<sequence length="403" mass="46570">MDPEYVRTLQRWCFVIEEELDKVLDFWQKYSHDTEHGGFFTCLDKDGKIYDETKYVWLQARQVWMYCKLYNEVPKYANDQILQPALKGAQFLLNNCLISRDGCKRCAFSVTKGGKAIKIQRTLFSECFFVMAMSEAWRSTKEEIYQDAAVTMMMQIYHWCLVDDSALGRESLPGSVPMSSLAVPMMALCLCHQIETCAIEWSHSKATTLKDWAIGQMLNHVKRGGAKVLENISPDGKEISGSIGRVQIPGHTIECGWFLLRHAMKIGDDELAEKAIQSFISAPFEQGWDDEYGGILYFTDADGFPPTQLEWNMKLWWPHNEAMIAFLLAYVHTKKEIFIKQFDKVAQYSFEKFVDKEHGEWFGYLHQDGRISSRFKGATWKGCFHIPRSLLMCKQLLSEILNK</sequence>
<name>A0ABP0GB37_CLALP</name>
<evidence type="ECO:0000256" key="5">
    <source>
        <dbReference type="ARBA" id="ARBA00023235"/>
    </source>
</evidence>
<dbReference type="InterPro" id="IPR010819">
    <property type="entry name" value="AGE/CE"/>
</dbReference>
<evidence type="ECO:0000313" key="11">
    <source>
        <dbReference type="EMBL" id="CAK8688678.1"/>
    </source>
</evidence>
<dbReference type="InterPro" id="IPR012341">
    <property type="entry name" value="6hp_glycosidase-like_sf"/>
</dbReference>
<evidence type="ECO:0000256" key="10">
    <source>
        <dbReference type="ARBA" id="ARBA00046544"/>
    </source>
</evidence>
<comment type="caution">
    <text evidence="11">The sequence shown here is derived from an EMBL/GenBank/DDBJ whole genome shotgun (WGS) entry which is preliminary data.</text>
</comment>
<evidence type="ECO:0000256" key="1">
    <source>
        <dbReference type="ARBA" id="ARBA00004878"/>
    </source>
</evidence>
<dbReference type="Gene3D" id="1.50.10.10">
    <property type="match status" value="1"/>
</dbReference>
<keyword evidence="5" id="KW-0413">Isomerase</keyword>
<dbReference type="Proteomes" id="UP001642483">
    <property type="component" value="Unassembled WGS sequence"/>
</dbReference>
<keyword evidence="12" id="KW-1185">Reference proteome</keyword>
<accession>A0ABP0GB37</accession>
<dbReference type="EC" id="5.1.3.8" evidence="3"/>
<dbReference type="InterPro" id="IPR008928">
    <property type="entry name" value="6-hairpin_glycosidase_sf"/>
</dbReference>
<dbReference type="Pfam" id="PF07221">
    <property type="entry name" value="GlcNAc_2-epim"/>
    <property type="match status" value="1"/>
</dbReference>